<comment type="caution">
    <text evidence="4">The sequence shown here is derived from an EMBL/GenBank/DDBJ whole genome shotgun (WGS) entry which is preliminary data.</text>
</comment>
<dbReference type="Proteomes" id="UP001381693">
    <property type="component" value="Unassembled WGS sequence"/>
</dbReference>
<dbReference type="PROSITE" id="PS00479">
    <property type="entry name" value="ZF_DAG_PE_1"/>
    <property type="match status" value="1"/>
</dbReference>
<dbReference type="InterPro" id="IPR002219">
    <property type="entry name" value="PKC_DAG/PE"/>
</dbReference>
<dbReference type="InterPro" id="IPR046349">
    <property type="entry name" value="C1-like_sf"/>
</dbReference>
<dbReference type="PANTHER" id="PTHR10480">
    <property type="entry name" value="PROTEIN UNC-13 HOMOLOG"/>
    <property type="match status" value="1"/>
</dbReference>
<dbReference type="Pfam" id="PF00130">
    <property type="entry name" value="C1_1"/>
    <property type="match status" value="1"/>
</dbReference>
<dbReference type="GO" id="GO:0030672">
    <property type="term" value="C:synaptic vesicle membrane"/>
    <property type="evidence" value="ECO:0007669"/>
    <property type="project" value="TreeGrafter"/>
</dbReference>
<accession>A0AAN8X9M5</accession>
<dbReference type="GO" id="GO:0099525">
    <property type="term" value="P:presynaptic dense core vesicle exocytosis"/>
    <property type="evidence" value="ECO:0007669"/>
    <property type="project" value="TreeGrafter"/>
</dbReference>
<dbReference type="GO" id="GO:0035249">
    <property type="term" value="P:synaptic transmission, glutamatergic"/>
    <property type="evidence" value="ECO:0007669"/>
    <property type="project" value="TreeGrafter"/>
</dbReference>
<evidence type="ECO:0000259" key="3">
    <source>
        <dbReference type="PROSITE" id="PS50081"/>
    </source>
</evidence>
<dbReference type="FunFam" id="3.30.60.20:FF:000001">
    <property type="entry name" value="Protein unc-13 homolog B"/>
    <property type="match status" value="1"/>
</dbReference>
<evidence type="ECO:0000313" key="4">
    <source>
        <dbReference type="EMBL" id="KAK7080415.1"/>
    </source>
</evidence>
<dbReference type="AlphaFoldDB" id="A0AAN8X9M5"/>
<gene>
    <name evidence="4" type="primary">UNC13C_1</name>
    <name evidence="4" type="ORF">SK128_009184</name>
</gene>
<keyword evidence="5" id="KW-1185">Reference proteome</keyword>
<organism evidence="4 5">
    <name type="scientific">Halocaridina rubra</name>
    <name type="common">Hawaiian red shrimp</name>
    <dbReference type="NCBI Taxonomy" id="373956"/>
    <lineage>
        <taxon>Eukaryota</taxon>
        <taxon>Metazoa</taxon>
        <taxon>Ecdysozoa</taxon>
        <taxon>Arthropoda</taxon>
        <taxon>Crustacea</taxon>
        <taxon>Multicrustacea</taxon>
        <taxon>Malacostraca</taxon>
        <taxon>Eumalacostraca</taxon>
        <taxon>Eucarida</taxon>
        <taxon>Decapoda</taxon>
        <taxon>Pleocyemata</taxon>
        <taxon>Caridea</taxon>
        <taxon>Atyoidea</taxon>
        <taxon>Atyidae</taxon>
        <taxon>Halocaridina</taxon>
    </lineage>
</organism>
<sequence length="91" mass="10340">MHVYKKTLQALIYPISSTTPHNFLMWTATSPTYCYECEGLLWGIARQGVRCVECGVKCHEKCKDLLNADCLQSVINFCLARQSGEGFKAYR</sequence>
<dbReference type="PANTHER" id="PTHR10480:SF12">
    <property type="entry name" value="UNC-13, ISOFORM E"/>
    <property type="match status" value="1"/>
</dbReference>
<dbReference type="GO" id="GO:0017075">
    <property type="term" value="F:syntaxin-1 binding"/>
    <property type="evidence" value="ECO:0007669"/>
    <property type="project" value="TreeGrafter"/>
</dbReference>
<dbReference type="SMART" id="SM00109">
    <property type="entry name" value="C1"/>
    <property type="match status" value="1"/>
</dbReference>
<evidence type="ECO:0000313" key="5">
    <source>
        <dbReference type="Proteomes" id="UP001381693"/>
    </source>
</evidence>
<dbReference type="InterPro" id="IPR027080">
    <property type="entry name" value="Unc-13"/>
</dbReference>
<proteinExistence type="predicted"/>
<feature type="domain" description="Phorbol-ester/DAG-type" evidence="3">
    <location>
        <begin position="20"/>
        <end position="70"/>
    </location>
</feature>
<protein>
    <submittedName>
        <fullName evidence="4">Protein unc-13 C</fullName>
    </submittedName>
</protein>
<keyword evidence="2" id="KW-0862">Zinc</keyword>
<dbReference type="SUPFAM" id="SSF57889">
    <property type="entry name" value="Cysteine-rich domain"/>
    <property type="match status" value="1"/>
</dbReference>
<dbReference type="GO" id="GO:0042734">
    <property type="term" value="C:presynaptic membrane"/>
    <property type="evidence" value="ECO:0007669"/>
    <property type="project" value="TreeGrafter"/>
</dbReference>
<dbReference type="GO" id="GO:0016082">
    <property type="term" value="P:synaptic vesicle priming"/>
    <property type="evidence" value="ECO:0007669"/>
    <property type="project" value="TreeGrafter"/>
</dbReference>
<keyword evidence="1" id="KW-0479">Metal-binding</keyword>
<dbReference type="GO" id="GO:0019992">
    <property type="term" value="F:diacylglycerol binding"/>
    <property type="evidence" value="ECO:0007669"/>
    <property type="project" value="InterPro"/>
</dbReference>
<reference evidence="4 5" key="1">
    <citation type="submission" date="2023-11" db="EMBL/GenBank/DDBJ databases">
        <title>Halocaridina rubra genome assembly.</title>
        <authorList>
            <person name="Smith C."/>
        </authorList>
    </citation>
    <scope>NUCLEOTIDE SEQUENCE [LARGE SCALE GENOMIC DNA]</scope>
    <source>
        <strain evidence="4">EP-1</strain>
        <tissue evidence="4">Whole</tissue>
    </source>
</reference>
<dbReference type="GO" id="GO:0098831">
    <property type="term" value="C:presynaptic active zone cytoplasmic component"/>
    <property type="evidence" value="ECO:0007669"/>
    <property type="project" value="TreeGrafter"/>
</dbReference>
<name>A0AAN8X9M5_HALRR</name>
<dbReference type="Gene3D" id="3.30.60.20">
    <property type="match status" value="1"/>
</dbReference>
<dbReference type="GO" id="GO:0043195">
    <property type="term" value="C:terminal bouton"/>
    <property type="evidence" value="ECO:0007669"/>
    <property type="project" value="TreeGrafter"/>
</dbReference>
<evidence type="ECO:0000256" key="1">
    <source>
        <dbReference type="ARBA" id="ARBA00022723"/>
    </source>
</evidence>
<dbReference type="InterPro" id="IPR020454">
    <property type="entry name" value="DAG/PE-bd"/>
</dbReference>
<dbReference type="PROSITE" id="PS50081">
    <property type="entry name" value="ZF_DAG_PE_2"/>
    <property type="match status" value="1"/>
</dbReference>
<evidence type="ECO:0000256" key="2">
    <source>
        <dbReference type="ARBA" id="ARBA00022833"/>
    </source>
</evidence>
<dbReference type="PRINTS" id="PR00008">
    <property type="entry name" value="DAGPEDOMAIN"/>
</dbReference>
<dbReference type="GO" id="GO:0046872">
    <property type="term" value="F:metal ion binding"/>
    <property type="evidence" value="ECO:0007669"/>
    <property type="project" value="UniProtKB-KW"/>
</dbReference>
<dbReference type="EMBL" id="JAXCGZ010005942">
    <property type="protein sequence ID" value="KAK7080415.1"/>
    <property type="molecule type" value="Genomic_DNA"/>
</dbReference>
<dbReference type="GO" id="GO:0061789">
    <property type="term" value="P:dense core granule priming"/>
    <property type="evidence" value="ECO:0007669"/>
    <property type="project" value="TreeGrafter"/>
</dbReference>
<dbReference type="GO" id="GO:0016081">
    <property type="term" value="P:synaptic vesicle docking"/>
    <property type="evidence" value="ECO:0007669"/>
    <property type="project" value="TreeGrafter"/>
</dbReference>
<dbReference type="GO" id="GO:0005516">
    <property type="term" value="F:calmodulin binding"/>
    <property type="evidence" value="ECO:0007669"/>
    <property type="project" value="TreeGrafter"/>
</dbReference>
<dbReference type="GO" id="GO:0031594">
    <property type="term" value="C:neuromuscular junction"/>
    <property type="evidence" value="ECO:0007669"/>
    <property type="project" value="TreeGrafter"/>
</dbReference>